<proteinExistence type="predicted"/>
<feature type="region of interest" description="Disordered" evidence="1">
    <location>
        <begin position="1"/>
        <end position="76"/>
    </location>
</feature>
<dbReference type="OrthoDB" id="787201at2759"/>
<dbReference type="InParanoid" id="C5XNV5"/>
<dbReference type="Gramene" id="EES00966">
    <property type="protein sequence ID" value="EES00966"/>
    <property type="gene ID" value="SORBI_3003G198600"/>
</dbReference>
<dbReference type="AlphaFoldDB" id="C5XNV5"/>
<dbReference type="HOGENOM" id="CLU_369794_0_0_1"/>
<gene>
    <name evidence="2" type="ORF">SORBI_3003G198600</name>
</gene>
<dbReference type="KEGG" id="sbi:8078645"/>
<dbReference type="Proteomes" id="UP000000768">
    <property type="component" value="Chromosome 3"/>
</dbReference>
<reference evidence="2 3" key="1">
    <citation type="journal article" date="2009" name="Nature">
        <title>The Sorghum bicolor genome and the diversification of grasses.</title>
        <authorList>
            <person name="Paterson A.H."/>
            <person name="Bowers J.E."/>
            <person name="Bruggmann R."/>
            <person name="Dubchak I."/>
            <person name="Grimwood J."/>
            <person name="Gundlach H."/>
            <person name="Haberer G."/>
            <person name="Hellsten U."/>
            <person name="Mitros T."/>
            <person name="Poliakov A."/>
            <person name="Schmutz J."/>
            <person name="Spannagl M."/>
            <person name="Tang H."/>
            <person name="Wang X."/>
            <person name="Wicker T."/>
            <person name="Bharti A.K."/>
            <person name="Chapman J."/>
            <person name="Feltus F.A."/>
            <person name="Gowik U."/>
            <person name="Grigoriev I.V."/>
            <person name="Lyons E."/>
            <person name="Maher C.A."/>
            <person name="Martis M."/>
            <person name="Narechania A."/>
            <person name="Otillar R.P."/>
            <person name="Penning B.W."/>
            <person name="Salamov A.A."/>
            <person name="Wang Y."/>
            <person name="Zhang L."/>
            <person name="Carpita N.C."/>
            <person name="Freeling M."/>
            <person name="Gingle A.R."/>
            <person name="Hash C.T."/>
            <person name="Keller B."/>
            <person name="Klein P."/>
            <person name="Kresovich S."/>
            <person name="McCann M.C."/>
            <person name="Ming R."/>
            <person name="Peterson D.G."/>
            <person name="Mehboob-ur-Rahman"/>
            <person name="Ware D."/>
            <person name="Westhoff P."/>
            <person name="Mayer K.F."/>
            <person name="Messing J."/>
            <person name="Rokhsar D.S."/>
        </authorList>
    </citation>
    <scope>NUCLEOTIDE SEQUENCE [LARGE SCALE GENOMIC DNA]</scope>
    <source>
        <strain evidence="3">cv. BTx623</strain>
    </source>
</reference>
<feature type="compositionally biased region" description="Low complexity" evidence="1">
    <location>
        <begin position="1"/>
        <end position="46"/>
    </location>
</feature>
<evidence type="ECO:0000313" key="3">
    <source>
        <dbReference type="Proteomes" id="UP000000768"/>
    </source>
</evidence>
<sequence length="136" mass="15394">MPSQILISSSQIQQPPIPFSLSRDPARAAPPASRPASRARSSELARLPPPHQHQPNRADRDAGDWDTESTPADSASAETALNLRCYFHQSLGTSSWEWCDVEDFRIMFVKALPGRLWLGFWFLFCKDIVKVLILYR</sequence>
<keyword evidence="3" id="KW-1185">Reference proteome</keyword>
<dbReference type="EMBL" id="CM000762">
    <property type="protein sequence ID" value="EES00966.2"/>
    <property type="molecule type" value="Genomic_DNA"/>
</dbReference>
<accession>C5XNV5</accession>
<organism evidence="2 3">
    <name type="scientific">Sorghum bicolor</name>
    <name type="common">Sorghum</name>
    <name type="synonym">Sorghum vulgare</name>
    <dbReference type="NCBI Taxonomy" id="4558"/>
    <lineage>
        <taxon>Eukaryota</taxon>
        <taxon>Viridiplantae</taxon>
        <taxon>Streptophyta</taxon>
        <taxon>Embryophyta</taxon>
        <taxon>Tracheophyta</taxon>
        <taxon>Spermatophyta</taxon>
        <taxon>Magnoliopsida</taxon>
        <taxon>Liliopsida</taxon>
        <taxon>Poales</taxon>
        <taxon>Poaceae</taxon>
        <taxon>PACMAD clade</taxon>
        <taxon>Panicoideae</taxon>
        <taxon>Andropogonodae</taxon>
        <taxon>Andropogoneae</taxon>
        <taxon>Sorghinae</taxon>
        <taxon>Sorghum</taxon>
    </lineage>
</organism>
<name>C5XNV5_SORBI</name>
<evidence type="ECO:0000313" key="2">
    <source>
        <dbReference type="EMBL" id="EES00966.2"/>
    </source>
</evidence>
<evidence type="ECO:0000256" key="1">
    <source>
        <dbReference type="SAM" id="MobiDB-lite"/>
    </source>
</evidence>
<protein>
    <submittedName>
        <fullName evidence="2">Uncharacterized protein</fullName>
    </submittedName>
</protein>
<reference evidence="3" key="2">
    <citation type="journal article" date="2018" name="Plant J.">
        <title>The Sorghum bicolor reference genome: improved assembly, gene annotations, a transcriptome atlas, and signatures of genome organization.</title>
        <authorList>
            <person name="McCormick R.F."/>
            <person name="Truong S.K."/>
            <person name="Sreedasyam A."/>
            <person name="Jenkins J."/>
            <person name="Shu S."/>
            <person name="Sims D."/>
            <person name="Kennedy M."/>
            <person name="Amirebrahimi M."/>
            <person name="Weers B.D."/>
            <person name="McKinley B."/>
            <person name="Mattison A."/>
            <person name="Morishige D.T."/>
            <person name="Grimwood J."/>
            <person name="Schmutz J."/>
            <person name="Mullet J.E."/>
        </authorList>
    </citation>
    <scope>NUCLEOTIDE SEQUENCE [LARGE SCALE GENOMIC DNA]</scope>
    <source>
        <strain evidence="3">cv. BTx623</strain>
    </source>
</reference>